<evidence type="ECO:0000313" key="5">
    <source>
        <dbReference type="Proteomes" id="UP001205560"/>
    </source>
</evidence>
<dbReference type="PANTHER" id="PTHR45138">
    <property type="entry name" value="REGULATORY COMPONENTS OF SENSORY TRANSDUCTION SYSTEM"/>
    <property type="match status" value="1"/>
</dbReference>
<dbReference type="InterPro" id="IPR013767">
    <property type="entry name" value="PAS_fold"/>
</dbReference>
<proteinExistence type="predicted"/>
<keyword evidence="4" id="KW-0548">Nucleotidyltransferase</keyword>
<dbReference type="Gene3D" id="3.30.70.270">
    <property type="match status" value="1"/>
</dbReference>
<reference evidence="4 5" key="1">
    <citation type="submission" date="2022-08" db="EMBL/GenBank/DDBJ databases">
        <title>Reclassification of Massilia species as members of the genera Telluria, Duganella, Pseudoduganella, Mokoshia gen. nov. and Zemynaea gen. nov. using orthogonal and non-orthogonal genome-based approaches.</title>
        <authorList>
            <person name="Bowman J.P."/>
        </authorList>
    </citation>
    <scope>NUCLEOTIDE SEQUENCE [LARGE SCALE GENOMIC DNA]</scope>
    <source>
        <strain evidence="4 5">LMG 28164</strain>
    </source>
</reference>
<dbReference type="InterPro" id="IPR029787">
    <property type="entry name" value="Nucleotide_cyclase"/>
</dbReference>
<dbReference type="InterPro" id="IPR000014">
    <property type="entry name" value="PAS"/>
</dbReference>
<comment type="catalytic activity">
    <reaction evidence="2">
        <text>2 GTP = 3',3'-c-di-GMP + 2 diphosphate</text>
        <dbReference type="Rhea" id="RHEA:24898"/>
        <dbReference type="ChEBI" id="CHEBI:33019"/>
        <dbReference type="ChEBI" id="CHEBI:37565"/>
        <dbReference type="ChEBI" id="CHEBI:58805"/>
        <dbReference type="EC" id="2.7.7.65"/>
    </reaction>
</comment>
<dbReference type="GO" id="GO:0052621">
    <property type="term" value="F:diguanylate cyclase activity"/>
    <property type="evidence" value="ECO:0007669"/>
    <property type="project" value="UniProtKB-EC"/>
</dbReference>
<evidence type="ECO:0000259" key="3">
    <source>
        <dbReference type="PROSITE" id="PS50887"/>
    </source>
</evidence>
<protein>
    <recommendedName>
        <fullName evidence="1">diguanylate cyclase</fullName>
        <ecNumber evidence="1">2.7.7.65</ecNumber>
    </recommendedName>
</protein>
<organism evidence="4 5">
    <name type="scientific">Massilia norwichensis</name>
    <dbReference type="NCBI Taxonomy" id="1442366"/>
    <lineage>
        <taxon>Bacteria</taxon>
        <taxon>Pseudomonadati</taxon>
        <taxon>Pseudomonadota</taxon>
        <taxon>Betaproteobacteria</taxon>
        <taxon>Burkholderiales</taxon>
        <taxon>Oxalobacteraceae</taxon>
        <taxon>Telluria group</taxon>
        <taxon>Massilia</taxon>
    </lineage>
</organism>
<dbReference type="CDD" id="cd00130">
    <property type="entry name" value="PAS"/>
    <property type="match status" value="1"/>
</dbReference>
<name>A0ABT2A9W4_9BURK</name>
<dbReference type="SUPFAM" id="SSF55073">
    <property type="entry name" value="Nucleotide cyclase"/>
    <property type="match status" value="1"/>
</dbReference>
<dbReference type="SUPFAM" id="SSF55785">
    <property type="entry name" value="PYP-like sensor domain (PAS domain)"/>
    <property type="match status" value="1"/>
</dbReference>
<evidence type="ECO:0000256" key="2">
    <source>
        <dbReference type="ARBA" id="ARBA00034247"/>
    </source>
</evidence>
<feature type="domain" description="GGDEF" evidence="3">
    <location>
        <begin position="188"/>
        <end position="325"/>
    </location>
</feature>
<dbReference type="PROSITE" id="PS50887">
    <property type="entry name" value="GGDEF"/>
    <property type="match status" value="1"/>
</dbReference>
<dbReference type="InterPro" id="IPR050469">
    <property type="entry name" value="Diguanylate_Cyclase"/>
</dbReference>
<dbReference type="InterPro" id="IPR043128">
    <property type="entry name" value="Rev_trsase/Diguanyl_cyclase"/>
</dbReference>
<dbReference type="RefSeq" id="WP_258846696.1">
    <property type="nucleotide sequence ID" value="NZ_JANUGX010000021.1"/>
</dbReference>
<evidence type="ECO:0000256" key="1">
    <source>
        <dbReference type="ARBA" id="ARBA00012528"/>
    </source>
</evidence>
<accession>A0ABT2A9W4</accession>
<dbReference type="NCBIfam" id="TIGR00254">
    <property type="entry name" value="GGDEF"/>
    <property type="match status" value="1"/>
</dbReference>
<keyword evidence="4" id="KW-0808">Transferase</keyword>
<dbReference type="InterPro" id="IPR035965">
    <property type="entry name" value="PAS-like_dom_sf"/>
</dbReference>
<comment type="caution">
    <text evidence="4">The sequence shown here is derived from an EMBL/GenBank/DDBJ whole genome shotgun (WGS) entry which is preliminary data.</text>
</comment>
<dbReference type="EMBL" id="JANUGX010000021">
    <property type="protein sequence ID" value="MCS0590923.1"/>
    <property type="molecule type" value="Genomic_DNA"/>
</dbReference>
<dbReference type="Proteomes" id="UP001205560">
    <property type="component" value="Unassembled WGS sequence"/>
</dbReference>
<evidence type="ECO:0000313" key="4">
    <source>
        <dbReference type="EMBL" id="MCS0590923.1"/>
    </source>
</evidence>
<dbReference type="Pfam" id="PF00989">
    <property type="entry name" value="PAS"/>
    <property type="match status" value="1"/>
</dbReference>
<gene>
    <name evidence="4" type="ORF">NX782_17175</name>
</gene>
<dbReference type="Gene3D" id="3.30.450.20">
    <property type="entry name" value="PAS domain"/>
    <property type="match status" value="1"/>
</dbReference>
<dbReference type="Pfam" id="PF00990">
    <property type="entry name" value="GGDEF"/>
    <property type="match status" value="1"/>
</dbReference>
<dbReference type="InterPro" id="IPR000160">
    <property type="entry name" value="GGDEF_dom"/>
</dbReference>
<dbReference type="EC" id="2.7.7.65" evidence="1"/>
<keyword evidence="5" id="KW-1185">Reference proteome</keyword>
<sequence length="326" mass="34992">MITSKSEAGGAVSGAAPAIAARVLNLINGGVIVIDADRRIVLWNSWLTPRCGRAAARVIGQPLFEVFAALRGSRVEAAVLAAFAEDLSTAIPQAENRSPFPLRAAGSFDGPLIEQAVTVSPFREDDQTFCLIEIRDVSGTVEREKRLLDHAESLRARSYVDGLTGIANRRYFDVALDRELRRAQRLGGTLSLLLTDIDSFKAYNDHFGHQAGDACLSAVAQALASRLKRPADVAARYGGEEFAAILPDTDAEQARRLAESIREYVASLNLPHAPTAVRPCVTLSIGVASMEKGRLEDAKALIEAADKALYAAKRGGRDRVVVDGEA</sequence>
<dbReference type="CDD" id="cd01949">
    <property type="entry name" value="GGDEF"/>
    <property type="match status" value="1"/>
</dbReference>
<dbReference type="SMART" id="SM00267">
    <property type="entry name" value="GGDEF"/>
    <property type="match status" value="1"/>
</dbReference>
<dbReference type="PANTHER" id="PTHR45138:SF9">
    <property type="entry name" value="DIGUANYLATE CYCLASE DGCM-RELATED"/>
    <property type="match status" value="1"/>
</dbReference>